<reference evidence="1" key="1">
    <citation type="journal article" date="2021" name="Proc. Natl. Acad. Sci. U.S.A.">
        <title>A Catalog of Tens of Thousands of Viruses from Human Metagenomes Reveals Hidden Associations with Chronic Diseases.</title>
        <authorList>
            <person name="Tisza M.J."/>
            <person name="Buck C.B."/>
        </authorList>
    </citation>
    <scope>NUCLEOTIDE SEQUENCE</scope>
    <source>
        <strain evidence="1">Ctk4d14</strain>
    </source>
</reference>
<protein>
    <submittedName>
        <fullName evidence="1">Tail assembly chaperone</fullName>
    </submittedName>
</protein>
<proteinExistence type="predicted"/>
<dbReference type="EMBL" id="BK015667">
    <property type="protein sequence ID" value="DAE19126.1"/>
    <property type="molecule type" value="Genomic_DNA"/>
</dbReference>
<name>A0A8S5QIJ7_9CAUD</name>
<evidence type="ECO:0000313" key="1">
    <source>
        <dbReference type="EMBL" id="DAE19126.1"/>
    </source>
</evidence>
<organism evidence="1">
    <name type="scientific">Siphoviridae sp. ctk4d14</name>
    <dbReference type="NCBI Taxonomy" id="2825639"/>
    <lineage>
        <taxon>Viruses</taxon>
        <taxon>Duplodnaviria</taxon>
        <taxon>Heunggongvirae</taxon>
        <taxon>Uroviricota</taxon>
        <taxon>Caudoviricetes</taxon>
    </lineage>
</organism>
<sequence>MEKINAIKGGTEVQVNDKGDTIVCNFGSQEFYADFTELIDNLEKVKKYVAAEEFMRKPEIEQLRIMIGKTNEIMSDIDRVFGERTCKKVFGEITPSPILITDFFDQIIPIAQRYANGRNKELWEKYSRERNGGNINHNRNRQNRRHHK</sequence>
<accession>A0A8S5QIJ7</accession>